<evidence type="ECO:0000313" key="4">
    <source>
        <dbReference type="Proteomes" id="UP001315001"/>
    </source>
</evidence>
<feature type="domain" description="DUF4179" evidence="2">
    <location>
        <begin position="35"/>
        <end position="118"/>
    </location>
</feature>
<keyword evidence="1" id="KW-0812">Transmembrane</keyword>
<dbReference type="Pfam" id="PF13786">
    <property type="entry name" value="DUF4179"/>
    <property type="match status" value="1"/>
</dbReference>
<reference evidence="3 4" key="1">
    <citation type="submission" date="2021-02" db="EMBL/GenBank/DDBJ databases">
        <title>Lactate utilizing bacteria of the human gut.</title>
        <authorList>
            <person name="Sheridan P.O."/>
        </authorList>
    </citation>
    <scope>NUCLEOTIDE SEQUENCE [LARGE SCALE GENOMIC DNA]</scope>
    <source>
        <strain evidence="3 4">HTF-83D</strain>
    </source>
</reference>
<organism evidence="3 4">
    <name type="scientific">Anaerobutyricum soehngenii</name>
    <dbReference type="NCBI Taxonomy" id="105843"/>
    <lineage>
        <taxon>Bacteria</taxon>
        <taxon>Bacillati</taxon>
        <taxon>Bacillota</taxon>
        <taxon>Clostridia</taxon>
        <taxon>Lachnospirales</taxon>
        <taxon>Lachnospiraceae</taxon>
        <taxon>Anaerobutyricum</taxon>
    </lineage>
</organism>
<dbReference type="Proteomes" id="UP001315001">
    <property type="component" value="Unassembled WGS sequence"/>
</dbReference>
<comment type="caution">
    <text evidence="3">The sequence shown here is derived from an EMBL/GenBank/DDBJ whole genome shotgun (WGS) entry which is preliminary data.</text>
</comment>
<proteinExistence type="predicted"/>
<evidence type="ECO:0000313" key="3">
    <source>
        <dbReference type="EMBL" id="MBP0055852.1"/>
    </source>
</evidence>
<dbReference type="Gene3D" id="2.60.40.1630">
    <property type="entry name" value="bacillus anthracis domain"/>
    <property type="match status" value="1"/>
</dbReference>
<keyword evidence="1" id="KW-0472">Membrane</keyword>
<gene>
    <name evidence="3" type="ORF">JYQ75_00215</name>
</gene>
<dbReference type="InterPro" id="IPR025436">
    <property type="entry name" value="DUF4179"/>
</dbReference>
<keyword evidence="4" id="KW-1185">Reference proteome</keyword>
<evidence type="ECO:0000256" key="1">
    <source>
        <dbReference type="SAM" id="Phobius"/>
    </source>
</evidence>
<feature type="transmembrane region" description="Helical" evidence="1">
    <location>
        <begin position="36"/>
        <end position="57"/>
    </location>
</feature>
<name>A0ABS3ZG28_9FIRM</name>
<dbReference type="RefSeq" id="WP_209292828.1">
    <property type="nucleotide sequence ID" value="NZ_JAFIQO010000020.1"/>
</dbReference>
<keyword evidence="1" id="KW-1133">Transmembrane helix</keyword>
<sequence>MSKKWDFLKEVTDIDDRFIEEAAGEWIQPIRNVQQILVKIAACFAIIVSLLLSGVSFNPTARVMAENIRIKIDRILGSREDLTSYAQILNTTKTVADVDVTLENVILDEDTLYVLLDVNDKRESVNEDEDQVDIAPSGSICINGKSMDDVMGNRSTEISHSLGEKGTEVLIKYVFDGYTFPEKIEKLKIPFKIIRYITQEYEAPDATVLGDVEFTFSASRKELQASAKSVETDIKVKLRNNTEVQVQKVRVSKVASSIFVKCDKKFWGKSKVYMKGKDSKGNLVCYGGDLEYDKDAGGVYLYSNSEGFDPEEENEFEKGNASYSIPLPDTDANSMELQFYFLDAIELEKDEDGTESFTYPYPTKHTVKPSGKKFAVYFK</sequence>
<evidence type="ECO:0000259" key="2">
    <source>
        <dbReference type="Pfam" id="PF13786"/>
    </source>
</evidence>
<protein>
    <submittedName>
        <fullName evidence="3">DUF4179 domain-containing protein</fullName>
    </submittedName>
</protein>
<dbReference type="EMBL" id="JAFIQO010000020">
    <property type="protein sequence ID" value="MBP0055852.1"/>
    <property type="molecule type" value="Genomic_DNA"/>
</dbReference>
<accession>A0ABS3ZG28</accession>